<evidence type="ECO:0000256" key="1">
    <source>
        <dbReference type="ARBA" id="ARBA00004123"/>
    </source>
</evidence>
<evidence type="ECO:0000256" key="11">
    <source>
        <dbReference type="RuleBase" id="RU004334"/>
    </source>
</evidence>
<evidence type="ECO:0000256" key="8">
    <source>
        <dbReference type="ARBA" id="ARBA00023163"/>
    </source>
</evidence>
<keyword evidence="4 11" id="KW-0863">Zinc-finger</keyword>
<dbReference type="Gene3D" id="1.10.565.10">
    <property type="entry name" value="Retinoid X Receptor"/>
    <property type="match status" value="1"/>
</dbReference>
<keyword evidence="6 11" id="KW-0805">Transcription regulation</keyword>
<dbReference type="InterPro" id="IPR050274">
    <property type="entry name" value="Nuclear_hormone_rcpt_NR2"/>
</dbReference>
<dbReference type="Pfam" id="PF00105">
    <property type="entry name" value="zf-C4"/>
    <property type="match status" value="1"/>
</dbReference>
<accession>A0A8C2HUF7</accession>
<evidence type="ECO:0000256" key="4">
    <source>
        <dbReference type="ARBA" id="ARBA00022771"/>
    </source>
</evidence>
<keyword evidence="7 11" id="KW-0238">DNA-binding</keyword>
<keyword evidence="8 11" id="KW-0804">Transcription</keyword>
<dbReference type="InterPro" id="IPR048245">
    <property type="entry name" value="NR2C1/2-like_DBD"/>
</dbReference>
<name>A0A8C2HUF7_CYPCA</name>
<dbReference type="Pfam" id="PF00104">
    <property type="entry name" value="Hormone_recep"/>
    <property type="match status" value="1"/>
</dbReference>
<evidence type="ECO:0000256" key="9">
    <source>
        <dbReference type="ARBA" id="ARBA00023170"/>
    </source>
</evidence>
<keyword evidence="9 11" id="KW-0675">Receptor</keyword>
<dbReference type="GO" id="GO:0043565">
    <property type="term" value="F:sequence-specific DNA binding"/>
    <property type="evidence" value="ECO:0007669"/>
    <property type="project" value="InterPro"/>
</dbReference>
<dbReference type="SMART" id="SM00430">
    <property type="entry name" value="HOLI"/>
    <property type="match status" value="1"/>
</dbReference>
<dbReference type="Proteomes" id="UP000694701">
    <property type="component" value="Unplaced"/>
</dbReference>
<dbReference type="PRINTS" id="PR00047">
    <property type="entry name" value="STROIDFINGER"/>
</dbReference>
<reference evidence="14" key="1">
    <citation type="submission" date="2025-08" db="UniProtKB">
        <authorList>
            <consortium name="Ensembl"/>
        </authorList>
    </citation>
    <scope>IDENTIFICATION</scope>
</reference>
<dbReference type="FunFam" id="1.10.565.10:FF:000012">
    <property type="entry name" value="Nuclear receptor subfamily 2 group C member 1"/>
    <property type="match status" value="1"/>
</dbReference>
<dbReference type="InterPro" id="IPR001628">
    <property type="entry name" value="Znf_hrmn_rcpt"/>
</dbReference>
<evidence type="ECO:0000259" key="13">
    <source>
        <dbReference type="PROSITE" id="PS51843"/>
    </source>
</evidence>
<dbReference type="InterPro" id="IPR048246">
    <property type="entry name" value="NR2C1/2-like_LBD"/>
</dbReference>
<dbReference type="PROSITE" id="PS51843">
    <property type="entry name" value="NR_LBD"/>
    <property type="match status" value="1"/>
</dbReference>
<evidence type="ECO:0000256" key="6">
    <source>
        <dbReference type="ARBA" id="ARBA00023015"/>
    </source>
</evidence>
<evidence type="ECO:0000313" key="15">
    <source>
        <dbReference type="Proteomes" id="UP000694701"/>
    </source>
</evidence>
<dbReference type="SUPFAM" id="SSF57716">
    <property type="entry name" value="Glucocorticoid receptor-like (DNA-binding domain)"/>
    <property type="match status" value="1"/>
</dbReference>
<dbReference type="InterPro" id="IPR013088">
    <property type="entry name" value="Znf_NHR/GATA"/>
</dbReference>
<dbReference type="SMART" id="SM00399">
    <property type="entry name" value="ZnF_C4"/>
    <property type="match status" value="1"/>
</dbReference>
<dbReference type="FunFam" id="3.30.50.10:FF:000015">
    <property type="entry name" value="Nuclear receptor subfamily 2, group C, member 1"/>
    <property type="match status" value="1"/>
</dbReference>
<evidence type="ECO:0000256" key="10">
    <source>
        <dbReference type="ARBA" id="ARBA00023242"/>
    </source>
</evidence>
<evidence type="ECO:0000256" key="3">
    <source>
        <dbReference type="ARBA" id="ARBA00022723"/>
    </source>
</evidence>
<dbReference type="PRINTS" id="PR00398">
    <property type="entry name" value="STRDHORMONER"/>
</dbReference>
<dbReference type="CDD" id="cd06967">
    <property type="entry name" value="NR_DBD_TR2_like"/>
    <property type="match status" value="1"/>
</dbReference>
<dbReference type="PROSITE" id="PS00031">
    <property type="entry name" value="NUCLEAR_REC_DBD_1"/>
    <property type="match status" value="1"/>
</dbReference>
<keyword evidence="3 11" id="KW-0479">Metal-binding</keyword>
<evidence type="ECO:0000256" key="5">
    <source>
        <dbReference type="ARBA" id="ARBA00022833"/>
    </source>
</evidence>
<dbReference type="AlphaFoldDB" id="A0A8C2HUF7"/>
<dbReference type="Gene3D" id="3.30.50.10">
    <property type="entry name" value="Erythroid Transcription Factor GATA-1, subunit A"/>
    <property type="match status" value="1"/>
</dbReference>
<comment type="subcellular location">
    <subcellularLocation>
        <location evidence="1 11">Nucleus</location>
    </subcellularLocation>
</comment>
<dbReference type="GO" id="GO:0008270">
    <property type="term" value="F:zinc ion binding"/>
    <property type="evidence" value="ECO:0007669"/>
    <property type="project" value="UniProtKB-KW"/>
</dbReference>
<evidence type="ECO:0000259" key="12">
    <source>
        <dbReference type="PROSITE" id="PS51030"/>
    </source>
</evidence>
<evidence type="ECO:0000256" key="2">
    <source>
        <dbReference type="ARBA" id="ARBA00006421"/>
    </source>
</evidence>
<dbReference type="GO" id="GO:0003700">
    <property type="term" value="F:DNA-binding transcription factor activity"/>
    <property type="evidence" value="ECO:0007669"/>
    <property type="project" value="InterPro"/>
</dbReference>
<proteinExistence type="inferred from homology"/>
<keyword evidence="5 11" id="KW-0862">Zinc</keyword>
<organism evidence="14 15">
    <name type="scientific">Cyprinus carpio</name>
    <name type="common">Common carp</name>
    <dbReference type="NCBI Taxonomy" id="7962"/>
    <lineage>
        <taxon>Eukaryota</taxon>
        <taxon>Metazoa</taxon>
        <taxon>Chordata</taxon>
        <taxon>Craniata</taxon>
        <taxon>Vertebrata</taxon>
        <taxon>Euteleostomi</taxon>
        <taxon>Actinopterygii</taxon>
        <taxon>Neopterygii</taxon>
        <taxon>Teleostei</taxon>
        <taxon>Ostariophysi</taxon>
        <taxon>Cypriniformes</taxon>
        <taxon>Cyprinidae</taxon>
        <taxon>Cyprininae</taxon>
        <taxon>Cyprinus</taxon>
    </lineage>
</organism>
<comment type="similarity">
    <text evidence="2">Belongs to the nuclear hormone receptor family. NR2 subfamily.</text>
</comment>
<evidence type="ECO:0000313" key="14">
    <source>
        <dbReference type="Ensembl" id="ENSCCRP00020069277.1"/>
    </source>
</evidence>
<dbReference type="CDD" id="cd06952">
    <property type="entry name" value="NR_LBD_TR2_like"/>
    <property type="match status" value="1"/>
</dbReference>
<sequence length="569" mass="63379">EGLCCRVLYQIVTEQQLAQKVQIVTAIDQAGAGKQQFILANLDYPNQEKLFIKQENSPTKVILTSADGSAVNQLLFTSPELTGQQIQFVTEGSEQGTTKPPVEYCVVCGDKASGRHYGAVSCEGCKGFFKRSIRKNLVYTCRGSGECVINKHHRNRCQYCRLQRCMALGMKQDSVQCERKPVEVSREKPANCAPSIEKIYIRKNLCSPLAAMPTFVSEKETARSTSLLDSNMLLNIQQSLSKLDNTILIPSSPDQNDSSQGDLGTLANVVTSLGHLSKSREMMDSSTDLSGIETMSNEDSQLCRPQGGCGEEVGEGAVRVDEQTTALLELEGPLLSDMHVPFKLMMPLPMPDFLNLNYICESASRLLFLSMHWARSIPAFQALGSENSITLMKACWNELFALGLAQCSHIMNVETILTAIINHLQTSLDEEKLSPERVKLVMEHIWRMQEFCNSMSRMSPDAYEYAYLKAVVLFSPDHSGVDGTLQIERFQEKACMELQDYVSKVYPEDTYRLSKLLVRLPALRLMSAAVTEELFFTGLIGNVQIDSIIPYILKMESTDYNSQPISTAE</sequence>
<dbReference type="SUPFAM" id="SSF48508">
    <property type="entry name" value="Nuclear receptor ligand-binding domain"/>
    <property type="match status" value="1"/>
</dbReference>
<protein>
    <submittedName>
        <fullName evidence="14">Nuclear receptor subfamily 2, group C, member 1</fullName>
    </submittedName>
</protein>
<keyword evidence="10 11" id="KW-0539">Nucleus</keyword>
<dbReference type="InterPro" id="IPR000536">
    <property type="entry name" value="Nucl_hrmn_rcpt_lig-bd"/>
</dbReference>
<dbReference type="PANTHER" id="PTHR24083">
    <property type="entry name" value="NUCLEAR HORMONE RECEPTOR"/>
    <property type="match status" value="1"/>
</dbReference>
<feature type="domain" description="NR LBD" evidence="13">
    <location>
        <begin position="319"/>
        <end position="556"/>
    </location>
</feature>
<dbReference type="GO" id="GO:0005634">
    <property type="term" value="C:nucleus"/>
    <property type="evidence" value="ECO:0007669"/>
    <property type="project" value="UniProtKB-SubCell"/>
</dbReference>
<dbReference type="InterPro" id="IPR035500">
    <property type="entry name" value="NHR-like_dom_sf"/>
</dbReference>
<dbReference type="PROSITE" id="PS51030">
    <property type="entry name" value="NUCLEAR_REC_DBD_2"/>
    <property type="match status" value="1"/>
</dbReference>
<evidence type="ECO:0000256" key="7">
    <source>
        <dbReference type="ARBA" id="ARBA00023125"/>
    </source>
</evidence>
<dbReference type="InterPro" id="IPR001723">
    <property type="entry name" value="Nuclear_hrmn_rcpt"/>
</dbReference>
<feature type="domain" description="Nuclear receptor" evidence="12">
    <location>
        <begin position="102"/>
        <end position="177"/>
    </location>
</feature>
<dbReference type="Ensembl" id="ENSCCRT00020076142.1">
    <property type="protein sequence ID" value="ENSCCRP00020069277.1"/>
    <property type="gene ID" value="ENSCCRG00020032410.1"/>
</dbReference>